<protein>
    <submittedName>
        <fullName evidence="4">Protein ADP-ribosyltransferase</fullName>
        <ecNumber evidence="4">2.4.2.-</ecNumber>
    </submittedName>
</protein>
<dbReference type="PROSITE" id="PS50305">
    <property type="entry name" value="SIRTUIN"/>
    <property type="match status" value="1"/>
</dbReference>
<dbReference type="InterPro" id="IPR029035">
    <property type="entry name" value="DHS-like_NAD/FAD-binding_dom"/>
</dbReference>
<organism evidence="4 5">
    <name type="scientific">Jeotgalicoccus meleagridis</name>
    <dbReference type="NCBI Taxonomy" id="2759181"/>
    <lineage>
        <taxon>Bacteria</taxon>
        <taxon>Bacillati</taxon>
        <taxon>Bacillota</taxon>
        <taxon>Bacilli</taxon>
        <taxon>Bacillales</taxon>
        <taxon>Staphylococcaceae</taxon>
        <taxon>Jeotgalicoccus</taxon>
    </lineage>
</organism>
<evidence type="ECO:0000313" key="5">
    <source>
        <dbReference type="Proteomes" id="UP000589351"/>
    </source>
</evidence>
<feature type="binding site" evidence="2">
    <location>
        <position position="179"/>
    </location>
    <ligand>
        <name>Zn(2+)</name>
        <dbReference type="ChEBI" id="CHEBI:29105"/>
    </ligand>
</feature>
<evidence type="ECO:0000256" key="2">
    <source>
        <dbReference type="PROSITE-ProRule" id="PRU00236"/>
    </source>
</evidence>
<dbReference type="Gene3D" id="3.40.50.1220">
    <property type="entry name" value="TPP-binding domain"/>
    <property type="match status" value="1"/>
</dbReference>
<feature type="binding site" evidence="2">
    <location>
        <position position="148"/>
    </location>
    <ligand>
        <name>Zn(2+)</name>
        <dbReference type="ChEBI" id="CHEBI:29105"/>
    </ligand>
</feature>
<dbReference type="GO" id="GO:0016757">
    <property type="term" value="F:glycosyltransferase activity"/>
    <property type="evidence" value="ECO:0007669"/>
    <property type="project" value="UniProtKB-KW"/>
</dbReference>
<comment type="caution">
    <text evidence="2">Lacks conserved residue(s) required for the propagation of feature annotation.</text>
</comment>
<feature type="binding site" evidence="2">
    <location>
        <position position="182"/>
    </location>
    <ligand>
        <name>Zn(2+)</name>
        <dbReference type="ChEBI" id="CHEBI:29105"/>
    </ligand>
</feature>
<dbReference type="AlphaFoldDB" id="A0A6V7RDI3"/>
<proteinExistence type="predicted"/>
<dbReference type="RefSeq" id="WP_185125327.1">
    <property type="nucleotide sequence ID" value="NZ_CAJEWD010000006.1"/>
</dbReference>
<sequence>MAIWKSLEQDKKESDLLKALIEEADAVVVGIGAGMSAADGFTYIGERFTKNFEDFIEKYGWLDMLQASLQKFPTWEEYWAFQSRFIVLNYLDQEAGTSYLALKNLLANKAHRVITTNADNAFYKAGYDMSKVIYYQGEYGRMQCSEFCHDQTYRDDDLIRRMVREQKDLKVPSELIPHCPKCGAVMEKNKRTAEKGMVEDAYFNKRRDNYNAFLNTHNKDKTLFLEIGVGHTTPQFIKHPFWRETRSNDQALYVVMNQKSYRIPSNIKDQTVFLKEDIRDTILAAEAK</sequence>
<evidence type="ECO:0000259" key="3">
    <source>
        <dbReference type="PROSITE" id="PS50305"/>
    </source>
</evidence>
<gene>
    <name evidence="4" type="ORF">JEODO184_00791</name>
</gene>
<feature type="binding site" evidence="2">
    <location>
        <position position="144"/>
    </location>
    <ligand>
        <name>Zn(2+)</name>
        <dbReference type="ChEBI" id="CHEBI:29105"/>
    </ligand>
</feature>
<keyword evidence="4" id="KW-0328">Glycosyltransferase</keyword>
<keyword evidence="5" id="KW-1185">Reference proteome</keyword>
<dbReference type="InterPro" id="IPR026590">
    <property type="entry name" value="Ssirtuin_cat_dom"/>
</dbReference>
<dbReference type="SUPFAM" id="SSF52467">
    <property type="entry name" value="DHS-like NAD/FAD-binding domain"/>
    <property type="match status" value="1"/>
</dbReference>
<keyword evidence="4" id="KW-0808">Transferase</keyword>
<name>A0A6V7RDI3_9STAP</name>
<accession>A0A6V7RDI3</accession>
<keyword evidence="1" id="KW-0520">NAD</keyword>
<evidence type="ECO:0000313" key="4">
    <source>
        <dbReference type="EMBL" id="CAD2075150.1"/>
    </source>
</evidence>
<dbReference type="GO" id="GO:0046872">
    <property type="term" value="F:metal ion binding"/>
    <property type="evidence" value="ECO:0007669"/>
    <property type="project" value="UniProtKB-KW"/>
</dbReference>
<keyword evidence="2" id="KW-0479">Metal-binding</keyword>
<comment type="caution">
    <text evidence="4">The sequence shown here is derived from an EMBL/GenBank/DDBJ whole genome shotgun (WGS) entry which is preliminary data.</text>
</comment>
<dbReference type="EMBL" id="CAJEWD010000006">
    <property type="protein sequence ID" value="CAD2075150.1"/>
    <property type="molecule type" value="Genomic_DNA"/>
</dbReference>
<reference evidence="4 5" key="1">
    <citation type="submission" date="2020-07" db="EMBL/GenBank/DDBJ databases">
        <authorList>
            <person name="Criscuolo A."/>
        </authorList>
    </citation>
    <scope>NUCLEOTIDE SEQUENCE [LARGE SCALE GENOMIC DNA]</scope>
    <source>
        <strain evidence="4">CIP111649</strain>
    </source>
</reference>
<feature type="domain" description="Deacetylase sirtuin-type" evidence="3">
    <location>
        <begin position="6"/>
        <end position="288"/>
    </location>
</feature>
<evidence type="ECO:0000256" key="1">
    <source>
        <dbReference type="ARBA" id="ARBA00023027"/>
    </source>
</evidence>
<dbReference type="EC" id="2.4.2.-" evidence="4"/>
<keyword evidence="2" id="KW-0862">Zinc</keyword>
<dbReference type="Proteomes" id="UP000589351">
    <property type="component" value="Unassembled WGS sequence"/>
</dbReference>